<comment type="caution">
    <text evidence="4">The sequence shown here is derived from an EMBL/GenBank/DDBJ whole genome shotgun (WGS) entry which is preliminary data.</text>
</comment>
<feature type="domain" description="DUF1468" evidence="3">
    <location>
        <begin position="36"/>
        <end position="167"/>
    </location>
</feature>
<feature type="region of interest" description="Disordered" evidence="1">
    <location>
        <begin position="1"/>
        <end position="24"/>
    </location>
</feature>
<evidence type="ECO:0000313" key="4">
    <source>
        <dbReference type="EMBL" id="MFD2799734.1"/>
    </source>
</evidence>
<feature type="transmembrane region" description="Helical" evidence="2">
    <location>
        <begin position="65"/>
        <end position="83"/>
    </location>
</feature>
<proteinExistence type="predicted"/>
<feature type="transmembrane region" description="Helical" evidence="2">
    <location>
        <begin position="152"/>
        <end position="174"/>
    </location>
</feature>
<accession>A0ABW5W6Y6</accession>
<protein>
    <submittedName>
        <fullName evidence="4">Tripartite tricarboxylate transporter TctB family protein</fullName>
    </submittedName>
</protein>
<reference evidence="5" key="1">
    <citation type="journal article" date="2019" name="Int. J. Syst. Evol. Microbiol.">
        <title>The Global Catalogue of Microorganisms (GCM) 10K type strain sequencing project: providing services to taxonomists for standard genome sequencing and annotation.</title>
        <authorList>
            <consortium name="The Broad Institute Genomics Platform"/>
            <consortium name="The Broad Institute Genome Sequencing Center for Infectious Disease"/>
            <person name="Wu L."/>
            <person name="Ma J."/>
        </authorList>
    </citation>
    <scope>NUCLEOTIDE SEQUENCE [LARGE SCALE GENOMIC DNA]</scope>
    <source>
        <strain evidence="5">IBRC-M 10906</strain>
    </source>
</reference>
<dbReference type="InterPro" id="IPR009936">
    <property type="entry name" value="DUF1468"/>
</dbReference>
<keyword evidence="2" id="KW-0472">Membrane</keyword>
<dbReference type="Proteomes" id="UP001597478">
    <property type="component" value="Unassembled WGS sequence"/>
</dbReference>
<organism evidence="4 5">
    <name type="scientific">Prauserella oleivorans</name>
    <dbReference type="NCBI Taxonomy" id="1478153"/>
    <lineage>
        <taxon>Bacteria</taxon>
        <taxon>Bacillati</taxon>
        <taxon>Actinomycetota</taxon>
        <taxon>Actinomycetes</taxon>
        <taxon>Pseudonocardiales</taxon>
        <taxon>Pseudonocardiaceae</taxon>
        <taxon>Prauserella</taxon>
    </lineage>
</organism>
<keyword evidence="2" id="KW-1133">Transmembrane helix</keyword>
<dbReference type="RefSeq" id="WP_377391754.1">
    <property type="nucleotide sequence ID" value="NZ_JBHSAN010000027.1"/>
</dbReference>
<evidence type="ECO:0000256" key="2">
    <source>
        <dbReference type="SAM" id="Phobius"/>
    </source>
</evidence>
<dbReference type="Pfam" id="PF07331">
    <property type="entry name" value="TctB"/>
    <property type="match status" value="1"/>
</dbReference>
<keyword evidence="5" id="KW-1185">Reference proteome</keyword>
<feature type="transmembrane region" description="Helical" evidence="2">
    <location>
        <begin position="103"/>
        <end position="132"/>
    </location>
</feature>
<dbReference type="EMBL" id="JBHUOF010000012">
    <property type="protein sequence ID" value="MFD2799734.1"/>
    <property type="molecule type" value="Genomic_DNA"/>
</dbReference>
<evidence type="ECO:0000313" key="5">
    <source>
        <dbReference type="Proteomes" id="UP001597478"/>
    </source>
</evidence>
<feature type="transmembrane region" description="Helical" evidence="2">
    <location>
        <begin position="30"/>
        <end position="53"/>
    </location>
</feature>
<evidence type="ECO:0000256" key="1">
    <source>
        <dbReference type="SAM" id="MobiDB-lite"/>
    </source>
</evidence>
<sequence length="176" mass="18831">MTQADNALQEAGPPTDDAGAPRASGRRGRAFRATAFVVLIALSLAAAVESWNLGLWASRRPGPGLWPFLISVTMFGCAAGAWLRERRSEAEAPPETSWRRELVAFGSVVAYIMGFAYLGLVIPTLLLLVLWLKALANEPWRLVLPLSVAGTAVIYVVFDVLLGVPFPNGVLGVVGM</sequence>
<evidence type="ECO:0000259" key="3">
    <source>
        <dbReference type="Pfam" id="PF07331"/>
    </source>
</evidence>
<gene>
    <name evidence="4" type="ORF">ACFS2C_10055</name>
</gene>
<name>A0ABW5W6Y6_9PSEU</name>
<keyword evidence="2" id="KW-0812">Transmembrane</keyword>